<evidence type="ECO:0000313" key="6">
    <source>
        <dbReference type="EMBL" id="EED96342.1"/>
    </source>
</evidence>
<evidence type="ECO:0000313" key="7">
    <source>
        <dbReference type="Proteomes" id="UP000001449"/>
    </source>
</evidence>
<keyword evidence="7" id="KW-1185">Reference proteome</keyword>
<feature type="compositionally biased region" description="Polar residues" evidence="5">
    <location>
        <begin position="673"/>
        <end position="692"/>
    </location>
</feature>
<dbReference type="SUPFAM" id="SSF48452">
    <property type="entry name" value="TPR-like"/>
    <property type="match status" value="3"/>
</dbReference>
<dbReference type="RefSeq" id="XP_002286701.1">
    <property type="nucleotide sequence ID" value="XM_002286665.1"/>
</dbReference>
<feature type="compositionally biased region" description="Basic and acidic residues" evidence="5">
    <location>
        <begin position="650"/>
        <end position="661"/>
    </location>
</feature>
<evidence type="ECO:0000256" key="3">
    <source>
        <dbReference type="PROSITE-ProRule" id="PRU00339"/>
    </source>
</evidence>
<reference evidence="6 7" key="1">
    <citation type="journal article" date="2004" name="Science">
        <title>The genome of the diatom Thalassiosira pseudonana: ecology, evolution, and metabolism.</title>
        <authorList>
            <person name="Armbrust E.V."/>
            <person name="Berges J.A."/>
            <person name="Bowler C."/>
            <person name="Green B.R."/>
            <person name="Martinez D."/>
            <person name="Putnam N.H."/>
            <person name="Zhou S."/>
            <person name="Allen A.E."/>
            <person name="Apt K.E."/>
            <person name="Bechner M."/>
            <person name="Brzezinski M.A."/>
            <person name="Chaal B.K."/>
            <person name="Chiovitti A."/>
            <person name="Davis A.K."/>
            <person name="Demarest M.S."/>
            <person name="Detter J.C."/>
            <person name="Glavina T."/>
            <person name="Goodstein D."/>
            <person name="Hadi M.Z."/>
            <person name="Hellsten U."/>
            <person name="Hildebrand M."/>
            <person name="Jenkins B.D."/>
            <person name="Jurka J."/>
            <person name="Kapitonov V.V."/>
            <person name="Kroger N."/>
            <person name="Lau W.W."/>
            <person name="Lane T.W."/>
            <person name="Larimer F.W."/>
            <person name="Lippmeier J.C."/>
            <person name="Lucas S."/>
            <person name="Medina M."/>
            <person name="Montsant A."/>
            <person name="Obornik M."/>
            <person name="Parker M.S."/>
            <person name="Palenik B."/>
            <person name="Pazour G.J."/>
            <person name="Richardson P.M."/>
            <person name="Rynearson T.A."/>
            <person name="Saito M.A."/>
            <person name="Schwartz D.C."/>
            <person name="Thamatrakoln K."/>
            <person name="Valentin K."/>
            <person name="Vardi A."/>
            <person name="Wilkerson F.P."/>
            <person name="Rokhsar D.S."/>
        </authorList>
    </citation>
    <scope>NUCLEOTIDE SEQUENCE [LARGE SCALE GENOMIC DNA]</scope>
    <source>
        <strain evidence="6 7">CCMP1335</strain>
    </source>
</reference>
<name>B8BQC5_THAPS</name>
<keyword evidence="4" id="KW-0175">Coiled coil</keyword>
<sequence>MAKPYRQSVQEEDDLFGANLSEEFDEVKEAYAGGDGGSRSRPWLARSSLTTQSSAGFNGDYSIDFNGGLNSSGLRSGRDNFEREREPYELLDDVPPAPSSCQRSAPQPFRRSVDKADPFELLDEVRSAKMKHTDSLFPDGLLDEDDKSSPASDYGSESPMEEEKDNYYNSGYEEDNYSNEQYSNQSGQYNGDYSNDGGEYHEEYIDQYTPNSQDDSACMDDNSAELNPNRRRDPSRDNFASRYPIDGCYSPDDSYREGKRWFDEQSDGARNDVVISQSRSDISAYQAMHQDVDESGGYEEGGDYYDGDGCSEESGRNGRLCYNSHGNPVTPGGYSVHSEKSVDTFDRLFGDGQSSVGGTPLDTINATPTQSPGGDDESKTWNKSDNKSPDSILDTPGSYRSGSSEVEEYHSWNEFAARKAAAKAADSTPLRSNMSGFQDENALQENGRLGKRGCAFGSIGRGNLSPNSIESSNTPSDDSSDEDSAIQHLNSFQKLRSPPQVHRQYSRQMDFPQSSMQSRQKEFQHVRALNKRSDPPQVDPVEVEPQEPDGSRYYGVSGLAVRGAAVGEGGQTLFPDIKWDKNGNVMKKGEESNICIGQESAVKEVEGGPYEEEMQIGTPNSQRQSVEEDEDEPGKINSRSNISVNSSLTERAKTTAPRDPDAMSFGGNDDASSHQNRQHQQPQLSRSNSNITDDSSMDSSKSHHVMNDNISVISDDTELRKLTSQHQHQQKRKLKKSHYHYAVKQKDSMEEDIKFDFEEEPHFHPYDDIKRNDSMENDMMNIDFDDEAVMQKQSSAMFDEPMKSKQSNIESSHTVMSPPMIKRQPFSFANKVDDDSMMSSDSYSDESEASNDPNTFPSIISQMNLGLKRNKEECASEDLVEQACEFLARGRTNDAFDTLNVALERAQDSMDRVKQMTDAHYFQKERGYNAKTMQNDDYEDTLESDMQRSASEIADVINNIGVVHEMNGDYQLAMNSFRDALDVYRRLCHRYENAGDADVDRTVSNIMQMGIALRSDQKRQELHQEAEELEEMTSEEDDYNTKTQLRMERLNILMCVLDLENESLGRNHPSVGYTMLKKGELHLEMKHVDMAIKDIREAICILQKGLGQIHPDVGLAKVTLADIFNYHGLGDRVSDRNMALDLYEEALMPLRESYGKVNPDLGLAHNSIGIIYARKGELDLAMMAFYNALASYGVRTKGDVTTSKGQTQPDVFFVWLNVGDLHMETKEWQLALRAFLKAHSAFKSLDEDERDFLQNVGPRRMMRYAMSWSHVIQPFEDSETLLASVLQNIGKAQSMLHQYGKSIETLEEALRIHRVIEMRRKGMGSSSSRDVARILENLGEVKMVSGAITSAYYCYVESLNLLRSSYDVDDESIEIALVLGAIGQVHLKRGEYAEAKVVLKECMRSFEKIGVPPNNRRYNDIRSCLVDAELALMQNASSTLAGQRREISGFQYTDKSLACDEIADSYRNRNDSSSAIWFYSEALYLRRKKAARASDGLRDSELVDIGRTIANIAQLRVQRREYEAAKILFEEAKQVYRNVGLSASHPFYKDLLQQIETMRKS</sequence>
<feature type="compositionally biased region" description="Polar residues" evidence="5">
    <location>
        <begin position="429"/>
        <end position="444"/>
    </location>
</feature>
<feature type="region of interest" description="Disordered" evidence="5">
    <location>
        <begin position="66"/>
        <end position="256"/>
    </location>
</feature>
<dbReference type="HOGENOM" id="CLU_245943_0_0_1"/>
<dbReference type="SMART" id="SM00028">
    <property type="entry name" value="TPR"/>
    <property type="match status" value="10"/>
</dbReference>
<reference evidence="6 7" key="2">
    <citation type="journal article" date="2008" name="Nature">
        <title>The Phaeodactylum genome reveals the evolutionary history of diatom genomes.</title>
        <authorList>
            <person name="Bowler C."/>
            <person name="Allen A.E."/>
            <person name="Badger J.H."/>
            <person name="Grimwood J."/>
            <person name="Jabbari K."/>
            <person name="Kuo A."/>
            <person name="Maheswari U."/>
            <person name="Martens C."/>
            <person name="Maumus F."/>
            <person name="Otillar R.P."/>
            <person name="Rayko E."/>
            <person name="Salamov A."/>
            <person name="Vandepoele K."/>
            <person name="Beszteri B."/>
            <person name="Gruber A."/>
            <person name="Heijde M."/>
            <person name="Katinka M."/>
            <person name="Mock T."/>
            <person name="Valentin K."/>
            <person name="Verret F."/>
            <person name="Berges J.A."/>
            <person name="Brownlee C."/>
            <person name="Cadoret J.P."/>
            <person name="Chiovitti A."/>
            <person name="Choi C.J."/>
            <person name="Coesel S."/>
            <person name="De Martino A."/>
            <person name="Detter J.C."/>
            <person name="Durkin C."/>
            <person name="Falciatore A."/>
            <person name="Fournet J."/>
            <person name="Haruta M."/>
            <person name="Huysman M.J."/>
            <person name="Jenkins B.D."/>
            <person name="Jiroutova K."/>
            <person name="Jorgensen R.E."/>
            <person name="Joubert Y."/>
            <person name="Kaplan A."/>
            <person name="Kroger N."/>
            <person name="Kroth P.G."/>
            <person name="La Roche J."/>
            <person name="Lindquist E."/>
            <person name="Lommer M."/>
            <person name="Martin-Jezequel V."/>
            <person name="Lopez P.J."/>
            <person name="Lucas S."/>
            <person name="Mangogna M."/>
            <person name="McGinnis K."/>
            <person name="Medlin L.K."/>
            <person name="Montsant A."/>
            <person name="Oudot-Le Secq M.P."/>
            <person name="Napoli C."/>
            <person name="Obornik M."/>
            <person name="Parker M.S."/>
            <person name="Petit J.L."/>
            <person name="Porcel B.M."/>
            <person name="Poulsen N."/>
            <person name="Robison M."/>
            <person name="Rychlewski L."/>
            <person name="Rynearson T.A."/>
            <person name="Schmutz J."/>
            <person name="Shapiro H."/>
            <person name="Siaut M."/>
            <person name="Stanley M."/>
            <person name="Sussman M.R."/>
            <person name="Taylor A.R."/>
            <person name="Vardi A."/>
            <person name="von Dassow P."/>
            <person name="Vyverman W."/>
            <person name="Willis A."/>
            <person name="Wyrwicz L.S."/>
            <person name="Rokhsar D.S."/>
            <person name="Weissenbach J."/>
            <person name="Armbrust E.V."/>
            <person name="Green B.R."/>
            <person name="Van de Peer Y."/>
            <person name="Grigoriev I.V."/>
        </authorList>
    </citation>
    <scope>NUCLEOTIDE SEQUENCE [LARGE SCALE GENOMIC DNA]</scope>
    <source>
        <strain evidence="6 7">CCMP1335</strain>
    </source>
</reference>
<dbReference type="PANTHER" id="PTHR45641">
    <property type="entry name" value="TETRATRICOPEPTIDE REPEAT PROTEIN (AFU_ORTHOLOGUE AFUA_6G03870)"/>
    <property type="match status" value="1"/>
</dbReference>
<evidence type="ECO:0000256" key="4">
    <source>
        <dbReference type="SAM" id="Coils"/>
    </source>
</evidence>
<feature type="region of interest" description="Disordered" evidence="5">
    <location>
        <begin position="831"/>
        <end position="857"/>
    </location>
</feature>
<organism evidence="6 7">
    <name type="scientific">Thalassiosira pseudonana</name>
    <name type="common">Marine diatom</name>
    <name type="synonym">Cyclotella nana</name>
    <dbReference type="NCBI Taxonomy" id="35128"/>
    <lineage>
        <taxon>Eukaryota</taxon>
        <taxon>Sar</taxon>
        <taxon>Stramenopiles</taxon>
        <taxon>Ochrophyta</taxon>
        <taxon>Bacillariophyta</taxon>
        <taxon>Coscinodiscophyceae</taxon>
        <taxon>Thalassiosirophycidae</taxon>
        <taxon>Thalassiosirales</taxon>
        <taxon>Thalassiosiraceae</taxon>
        <taxon>Thalassiosira</taxon>
    </lineage>
</organism>
<dbReference type="GeneID" id="7449770"/>
<dbReference type="Gene3D" id="1.25.40.10">
    <property type="entry name" value="Tetratricopeptide repeat domain"/>
    <property type="match status" value="5"/>
</dbReference>
<dbReference type="Proteomes" id="UP000001449">
    <property type="component" value="Chromosome 1"/>
</dbReference>
<feature type="compositionally biased region" description="Polar residues" evidence="5">
    <location>
        <begin position="352"/>
        <end position="372"/>
    </location>
</feature>
<accession>B8BQC5</accession>
<dbReference type="KEGG" id="tps:THAPSDRAFT_20728"/>
<feature type="compositionally biased region" description="Basic and acidic residues" evidence="5">
    <location>
        <begin position="376"/>
        <end position="388"/>
    </location>
</feature>
<feature type="repeat" description="TPR" evidence="3">
    <location>
        <begin position="954"/>
        <end position="987"/>
    </location>
</feature>
<dbReference type="Pfam" id="PF13374">
    <property type="entry name" value="TPR_10"/>
    <property type="match status" value="1"/>
</dbReference>
<keyword evidence="1" id="KW-0677">Repeat</keyword>
<feature type="coiled-coil region" evidence="4">
    <location>
        <begin position="1012"/>
        <end position="1042"/>
    </location>
</feature>
<dbReference type="InterPro" id="IPR019734">
    <property type="entry name" value="TPR_rpt"/>
</dbReference>
<feature type="compositionally biased region" description="Basic and acidic residues" evidence="5">
    <location>
        <begin position="76"/>
        <end position="88"/>
    </location>
</feature>
<dbReference type="InterPro" id="IPR011990">
    <property type="entry name" value="TPR-like_helical_dom_sf"/>
</dbReference>
<feature type="compositionally biased region" description="Low complexity" evidence="5">
    <location>
        <begin position="66"/>
        <end position="75"/>
    </location>
</feature>
<feature type="region of interest" description="Disordered" evidence="5">
    <location>
        <begin position="292"/>
        <end position="316"/>
    </location>
</feature>
<gene>
    <name evidence="6" type="ORF">THAPSDRAFT_20728</name>
</gene>
<proteinExistence type="predicted"/>
<dbReference type="PaxDb" id="35128-Thaps20728"/>
<keyword evidence="2 3" id="KW-0802">TPR repeat</keyword>
<dbReference type="PANTHER" id="PTHR45641:SF19">
    <property type="entry name" value="NEPHROCYSTIN-3"/>
    <property type="match status" value="1"/>
</dbReference>
<dbReference type="EMBL" id="CM000638">
    <property type="protein sequence ID" value="EED96342.1"/>
    <property type="molecule type" value="Genomic_DNA"/>
</dbReference>
<dbReference type="eggNOG" id="ENOG502TNBI">
    <property type="taxonomic scope" value="Eukaryota"/>
</dbReference>
<feature type="region of interest" description="Disordered" evidence="5">
    <location>
        <begin position="591"/>
        <end position="705"/>
    </location>
</feature>
<evidence type="ECO:0000256" key="2">
    <source>
        <dbReference type="ARBA" id="ARBA00022803"/>
    </source>
</evidence>
<feature type="region of interest" description="Disordered" evidence="5">
    <location>
        <begin position="346"/>
        <end position="554"/>
    </location>
</feature>
<feature type="compositionally biased region" description="Basic and acidic residues" evidence="5">
    <location>
        <begin position="111"/>
        <end position="134"/>
    </location>
</feature>
<evidence type="ECO:0000256" key="1">
    <source>
        <dbReference type="ARBA" id="ARBA00022737"/>
    </source>
</evidence>
<evidence type="ECO:0000256" key="5">
    <source>
        <dbReference type="SAM" id="MobiDB-lite"/>
    </source>
</evidence>
<protein>
    <recommendedName>
        <fullName evidence="8">MalT-like TPR region domain-containing protein</fullName>
    </recommendedName>
</protein>
<feature type="compositionally biased region" description="Polar residues" evidence="5">
    <location>
        <begin position="464"/>
        <end position="477"/>
    </location>
</feature>
<feature type="compositionally biased region" description="Polar residues" evidence="5">
    <location>
        <begin position="178"/>
        <end position="193"/>
    </location>
</feature>
<evidence type="ECO:0008006" key="8">
    <source>
        <dbReference type="Google" id="ProtNLM"/>
    </source>
</evidence>
<dbReference type="PROSITE" id="PS50005">
    <property type="entry name" value="TPR"/>
    <property type="match status" value="1"/>
</dbReference>
<dbReference type="STRING" id="35128.B8BQC5"/>
<dbReference type="InParanoid" id="B8BQC5"/>
<feature type="compositionally biased region" description="Acidic residues" evidence="5">
    <location>
        <begin position="293"/>
        <end position="311"/>
    </location>
</feature>
<feature type="compositionally biased region" description="Low complexity" evidence="5">
    <location>
        <begin position="636"/>
        <end position="647"/>
    </location>
</feature>